<evidence type="ECO:0000313" key="1">
    <source>
        <dbReference type="EMBL" id="ACF63690.1"/>
    </source>
</evidence>
<proteinExistence type="predicted"/>
<evidence type="ECO:0000313" key="2">
    <source>
        <dbReference type="Proteomes" id="UP000008824"/>
    </source>
</evidence>
<dbReference type="Proteomes" id="UP000008824">
    <property type="component" value="Chromosome"/>
</dbReference>
<protein>
    <submittedName>
        <fullName evidence="1">Uncharacterized protein</fullName>
    </submittedName>
</protein>
<dbReference type="HOGENOM" id="CLU_215959_0_0_6"/>
<dbReference type="EMBL" id="CP001113">
    <property type="protein sequence ID" value="ACF63690.1"/>
    <property type="molecule type" value="Genomic_DNA"/>
</dbReference>
<dbReference type="KEGG" id="see:SNSL254_A2902"/>
<accession>A0A0H3BTN0</accession>
<name>A0A0H3BTN0_SALNS</name>
<reference evidence="1 2" key="1">
    <citation type="journal article" date="2011" name="J. Bacteriol.">
        <title>Comparative genomics of 28 Salmonella enterica isolates: evidence for CRISPR-mediated adaptive sublineage evolution.</title>
        <authorList>
            <person name="Fricke W.F."/>
            <person name="Mammel M.K."/>
            <person name="McDermott P.F."/>
            <person name="Tartera C."/>
            <person name="White D.G."/>
            <person name="Leclerc J.E."/>
            <person name="Ravel J."/>
            <person name="Cebula T.A."/>
        </authorList>
    </citation>
    <scope>NUCLEOTIDE SEQUENCE [LARGE SCALE GENOMIC DNA]</scope>
    <source>
        <strain evidence="1 2">SL254</strain>
    </source>
</reference>
<gene>
    <name evidence="1" type="ordered locus">SNSL254_A2902</name>
</gene>
<sequence length="50" mass="6265">MIIFYLSLCFIMNFNFFFFFSFNIKTILFVKVFSNIKFYKNHLKYCVIRL</sequence>
<dbReference type="AlphaFoldDB" id="A0A0H3BTN0"/>
<organism evidence="1 2">
    <name type="scientific">Salmonella newport (strain SL254)</name>
    <dbReference type="NCBI Taxonomy" id="423368"/>
    <lineage>
        <taxon>Bacteria</taxon>
        <taxon>Pseudomonadati</taxon>
        <taxon>Pseudomonadota</taxon>
        <taxon>Gammaproteobacteria</taxon>
        <taxon>Enterobacterales</taxon>
        <taxon>Enterobacteriaceae</taxon>
        <taxon>Salmonella</taxon>
    </lineage>
</organism>